<keyword evidence="6" id="KW-0206">Cytoskeleton</keyword>
<feature type="coiled-coil region" evidence="7">
    <location>
        <begin position="240"/>
        <end position="328"/>
    </location>
</feature>
<dbReference type="PANTHER" id="PTHR13924">
    <property type="entry name" value="TRANSFORMING ACIDIC COILED-COIL CONTAINING PROTEIN 1/2"/>
    <property type="match status" value="1"/>
</dbReference>
<accession>A0A0N5ADR7</accession>
<feature type="compositionally biased region" description="Polar residues" evidence="8">
    <location>
        <begin position="52"/>
        <end position="74"/>
    </location>
</feature>
<evidence type="ECO:0000313" key="10">
    <source>
        <dbReference type="Proteomes" id="UP000046393"/>
    </source>
</evidence>
<evidence type="ECO:0000256" key="5">
    <source>
        <dbReference type="ARBA" id="ARBA00023054"/>
    </source>
</evidence>
<dbReference type="AlphaFoldDB" id="A0A0N5ADR7"/>
<dbReference type="GO" id="GO:0007052">
    <property type="term" value="P:mitotic spindle organization"/>
    <property type="evidence" value="ECO:0007669"/>
    <property type="project" value="InterPro"/>
</dbReference>
<feature type="domain" description="Transforming acidic coiled-coil-containing protein C-terminal" evidence="9">
    <location>
        <begin position="203"/>
        <end position="340"/>
    </location>
</feature>
<reference evidence="11" key="1">
    <citation type="submission" date="2017-02" db="UniProtKB">
        <authorList>
            <consortium name="WormBaseParasite"/>
        </authorList>
    </citation>
    <scope>IDENTIFICATION</scope>
</reference>
<sequence>MDIGVVYLVVEAFLPTGHAPSSPVDAQNSSGVAVMSLELTATNNTPATTVQHLKAQSTPVTETSDASNSTGTESASHDFRQVKRRVSNRKRQKTITLCSQLSQDIDNVFKDTNNEVTQQTLAEIQSRVQALVLMKESEWNEKYGKLHEECGLWEHKAVSRGLIIPEYDRVIKNLVETLKSTTKKSGQQRGQNPFVGGPGPEKVVFPEEIMLIQKERDQFAEEAMSWETSYDELYKRYEKLRQASLEIRHEDDELKQAYKNLEERYGALEQNFQALRMQAERELERANVELDQLEKARENDSLGLRLKVKHLEAKNNALSISLEAKTKELSEMEALFEDVVSKAGGM</sequence>
<feature type="region of interest" description="Disordered" evidence="8">
    <location>
        <begin position="52"/>
        <end position="85"/>
    </location>
</feature>
<dbReference type="InterPro" id="IPR007707">
    <property type="entry name" value="TACC_C"/>
</dbReference>
<keyword evidence="4" id="KW-0597">Phosphoprotein</keyword>
<keyword evidence="5 7" id="KW-0175">Coiled coil</keyword>
<evidence type="ECO:0000313" key="11">
    <source>
        <dbReference type="WBParaSite" id="SMUV_0000233601-mRNA-1"/>
    </source>
</evidence>
<evidence type="ECO:0000256" key="6">
    <source>
        <dbReference type="ARBA" id="ARBA00023212"/>
    </source>
</evidence>
<dbReference type="GO" id="GO:0005737">
    <property type="term" value="C:cytoplasm"/>
    <property type="evidence" value="ECO:0007669"/>
    <property type="project" value="TreeGrafter"/>
</dbReference>
<dbReference type="PANTHER" id="PTHR13924:SF10">
    <property type="entry name" value="TRANSFORMING ACIDIC COILED-COIL PROTEIN, ISOFORM K"/>
    <property type="match status" value="1"/>
</dbReference>
<evidence type="ECO:0000256" key="7">
    <source>
        <dbReference type="SAM" id="Coils"/>
    </source>
</evidence>
<dbReference type="STRING" id="451379.A0A0N5ADR7"/>
<evidence type="ECO:0000256" key="2">
    <source>
        <dbReference type="ARBA" id="ARBA00009423"/>
    </source>
</evidence>
<dbReference type="Pfam" id="PF05010">
    <property type="entry name" value="TACC_C"/>
    <property type="match status" value="1"/>
</dbReference>
<protein>
    <submittedName>
        <fullName evidence="11">TACC_C domain-containing protein</fullName>
    </submittedName>
</protein>
<keyword evidence="3" id="KW-0963">Cytoplasm</keyword>
<evidence type="ECO:0000259" key="9">
    <source>
        <dbReference type="Pfam" id="PF05010"/>
    </source>
</evidence>
<dbReference type="WBParaSite" id="SMUV_0000233601-mRNA-1">
    <property type="protein sequence ID" value="SMUV_0000233601-mRNA-1"/>
    <property type="gene ID" value="SMUV_0000233601"/>
</dbReference>
<proteinExistence type="inferred from homology"/>
<dbReference type="InterPro" id="IPR039915">
    <property type="entry name" value="TACC"/>
</dbReference>
<evidence type="ECO:0000256" key="4">
    <source>
        <dbReference type="ARBA" id="ARBA00022553"/>
    </source>
</evidence>
<dbReference type="Proteomes" id="UP000046393">
    <property type="component" value="Unplaced"/>
</dbReference>
<keyword evidence="10" id="KW-1185">Reference proteome</keyword>
<comment type="subcellular location">
    <subcellularLocation>
        <location evidence="1">Cytoplasm</location>
        <location evidence="1">Cytoskeleton</location>
    </subcellularLocation>
</comment>
<dbReference type="GO" id="GO:0005856">
    <property type="term" value="C:cytoskeleton"/>
    <property type="evidence" value="ECO:0007669"/>
    <property type="project" value="UniProtKB-SubCell"/>
</dbReference>
<name>A0A0N5ADR7_9BILA</name>
<organism evidence="10 11">
    <name type="scientific">Syphacia muris</name>
    <dbReference type="NCBI Taxonomy" id="451379"/>
    <lineage>
        <taxon>Eukaryota</taxon>
        <taxon>Metazoa</taxon>
        <taxon>Ecdysozoa</taxon>
        <taxon>Nematoda</taxon>
        <taxon>Chromadorea</taxon>
        <taxon>Rhabditida</taxon>
        <taxon>Spirurina</taxon>
        <taxon>Oxyuridomorpha</taxon>
        <taxon>Oxyuroidea</taxon>
        <taxon>Oxyuridae</taxon>
        <taxon>Syphacia</taxon>
    </lineage>
</organism>
<evidence type="ECO:0000256" key="1">
    <source>
        <dbReference type="ARBA" id="ARBA00004245"/>
    </source>
</evidence>
<evidence type="ECO:0000256" key="3">
    <source>
        <dbReference type="ARBA" id="ARBA00022490"/>
    </source>
</evidence>
<evidence type="ECO:0000256" key="8">
    <source>
        <dbReference type="SAM" id="MobiDB-lite"/>
    </source>
</evidence>
<comment type="similarity">
    <text evidence="2">Belongs to the TACC family.</text>
</comment>